<organism evidence="1 2">
    <name type="scientific">Pleurotus eryngii</name>
    <name type="common">Boletus of the steppes</name>
    <dbReference type="NCBI Taxonomy" id="5323"/>
    <lineage>
        <taxon>Eukaryota</taxon>
        <taxon>Fungi</taxon>
        <taxon>Dikarya</taxon>
        <taxon>Basidiomycota</taxon>
        <taxon>Agaricomycotina</taxon>
        <taxon>Agaricomycetes</taxon>
        <taxon>Agaricomycetidae</taxon>
        <taxon>Agaricales</taxon>
        <taxon>Pleurotineae</taxon>
        <taxon>Pleurotaceae</taxon>
        <taxon>Pleurotus</taxon>
    </lineage>
</organism>
<reference evidence="1" key="1">
    <citation type="submission" date="2020-11" db="EMBL/GenBank/DDBJ databases">
        <authorList>
            <consortium name="DOE Joint Genome Institute"/>
            <person name="Ahrendt S."/>
            <person name="Riley R."/>
            <person name="Andreopoulos W."/>
            <person name="Labutti K."/>
            <person name="Pangilinan J."/>
            <person name="Ruiz-Duenas F.J."/>
            <person name="Barrasa J.M."/>
            <person name="Sanchez-Garcia M."/>
            <person name="Camarero S."/>
            <person name="Miyauchi S."/>
            <person name="Serrano A."/>
            <person name="Linde D."/>
            <person name="Babiker R."/>
            <person name="Drula E."/>
            <person name="Ayuso-Fernandez I."/>
            <person name="Pacheco R."/>
            <person name="Padilla G."/>
            <person name="Ferreira P."/>
            <person name="Barriuso J."/>
            <person name="Kellner H."/>
            <person name="Castanera R."/>
            <person name="Alfaro M."/>
            <person name="Ramirez L."/>
            <person name="Pisabarro A.G."/>
            <person name="Kuo A."/>
            <person name="Tritt A."/>
            <person name="Lipzen A."/>
            <person name="He G."/>
            <person name="Yan M."/>
            <person name="Ng V."/>
            <person name="Cullen D."/>
            <person name="Martin F."/>
            <person name="Rosso M.-N."/>
            <person name="Henrissat B."/>
            <person name="Hibbett D."/>
            <person name="Martinez A.T."/>
            <person name="Grigoriev I.V."/>
        </authorList>
    </citation>
    <scope>NUCLEOTIDE SEQUENCE</scope>
    <source>
        <strain evidence="1">ATCC 90797</strain>
    </source>
</reference>
<evidence type="ECO:0000313" key="2">
    <source>
        <dbReference type="Proteomes" id="UP000807025"/>
    </source>
</evidence>
<dbReference type="GO" id="GO:0005739">
    <property type="term" value="C:mitochondrion"/>
    <property type="evidence" value="ECO:0007669"/>
    <property type="project" value="TreeGrafter"/>
</dbReference>
<dbReference type="OrthoDB" id="2831558at2759"/>
<evidence type="ECO:0008006" key="3">
    <source>
        <dbReference type="Google" id="ProtNLM"/>
    </source>
</evidence>
<accession>A0A9P6D8B4</accession>
<comment type="caution">
    <text evidence="1">The sequence shown here is derived from an EMBL/GenBank/DDBJ whole genome shotgun (WGS) entry which is preliminary data.</text>
</comment>
<dbReference type="PANTHER" id="PTHR36091:SF2">
    <property type="entry name" value="AMINOGLYCOSIDE PHOSPHOTRANSFERASE DOMAIN-CONTAINING PROTEIN"/>
    <property type="match status" value="1"/>
</dbReference>
<evidence type="ECO:0000313" key="1">
    <source>
        <dbReference type="EMBL" id="KAF9495022.1"/>
    </source>
</evidence>
<dbReference type="PANTHER" id="PTHR36091">
    <property type="entry name" value="ALTERED INHERITANCE OF MITOCHONDRIA PROTEIN 9, MITOCHONDRIAL"/>
    <property type="match status" value="1"/>
</dbReference>
<dbReference type="InterPro" id="IPR051035">
    <property type="entry name" value="Mito_inheritance_9"/>
</dbReference>
<gene>
    <name evidence="1" type="ORF">BDN71DRAFT_1590049</name>
</gene>
<dbReference type="Proteomes" id="UP000807025">
    <property type="component" value="Unassembled WGS sequence"/>
</dbReference>
<keyword evidence="2" id="KW-1185">Reference proteome</keyword>
<proteinExistence type="predicted"/>
<name>A0A9P6D8B4_PLEER</name>
<protein>
    <recommendedName>
        <fullName evidence="3">Aminoglycoside phosphotransferase domain-containing protein</fullName>
    </recommendedName>
</protein>
<sequence length="256" mass="28292">MSSTSMGDGDLQQNTFSAVLEVSTTWKKWLQRTFLITMYDGFRMVARIPYPITTPKHLAIASEVATLTFLRSAGLPTPAVYGYSPTLNNAAGTKHIFMQFVWKTPTWERHSILHQIVELETEEVMRAFLAGGSLYFTEDLAEMARTRVIALDAAGGPFLTAGAEKELAYLPAAVTVLAPGDLQLAAFRSRREPQPLSKHCAVADSKQPSIASTFAIQPFRPGNIIVSRRPDCSSYRVVGLTSPAPPYQQRSRRRAK</sequence>
<dbReference type="EMBL" id="MU154566">
    <property type="protein sequence ID" value="KAF9495022.1"/>
    <property type="molecule type" value="Genomic_DNA"/>
</dbReference>
<dbReference type="AlphaFoldDB" id="A0A9P6D8B4"/>